<dbReference type="Proteomes" id="UP001107961">
    <property type="component" value="Unassembled WGS sequence"/>
</dbReference>
<sequence>MSSTIIPCLSYRDADAAIRWLCDTFGFREQAVYRDDNGDVLHAQLVLGAGMVMLGTARENEYGCNILQPGETGGKETQSPYVVVADPRDVHEKVKANGGEIVIELTAPDYGGENFSCRDPQGHFWNIGSYDPWAGDH</sequence>
<dbReference type="Gene3D" id="3.30.720.120">
    <property type="match status" value="1"/>
</dbReference>
<evidence type="ECO:0000313" key="3">
    <source>
        <dbReference type="Proteomes" id="UP001107961"/>
    </source>
</evidence>
<name>A0A9Q3ZF43_9GAMM</name>
<dbReference type="Gene3D" id="3.30.720.110">
    <property type="match status" value="1"/>
</dbReference>
<dbReference type="PANTHER" id="PTHR34109:SF1">
    <property type="entry name" value="VOC DOMAIN-CONTAINING PROTEIN"/>
    <property type="match status" value="1"/>
</dbReference>
<dbReference type="InterPro" id="IPR029068">
    <property type="entry name" value="Glyas_Bleomycin-R_OHBP_Dase"/>
</dbReference>
<feature type="domain" description="VOC" evidence="1">
    <location>
        <begin position="2"/>
        <end position="130"/>
    </location>
</feature>
<evidence type="ECO:0000313" key="2">
    <source>
        <dbReference type="EMBL" id="MCE7507524.1"/>
    </source>
</evidence>
<dbReference type="AlphaFoldDB" id="A0A9Q3ZF43"/>
<dbReference type="KEGG" id="axe:P40_21155"/>
<dbReference type="InterPro" id="IPR004360">
    <property type="entry name" value="Glyas_Fos-R_dOase_dom"/>
</dbReference>
<dbReference type="Pfam" id="PF00903">
    <property type="entry name" value="Glyoxalase"/>
    <property type="match status" value="1"/>
</dbReference>
<dbReference type="SUPFAM" id="SSF54593">
    <property type="entry name" value="Glyoxalase/Bleomycin resistance protein/Dihydroxybiphenyl dioxygenase"/>
    <property type="match status" value="1"/>
</dbReference>
<organism evidence="2 3">
    <name type="scientific">Alloalcanivorax xenomutans</name>
    <dbReference type="NCBI Taxonomy" id="1094342"/>
    <lineage>
        <taxon>Bacteria</taxon>
        <taxon>Pseudomonadati</taxon>
        <taxon>Pseudomonadota</taxon>
        <taxon>Gammaproteobacteria</taxon>
        <taxon>Oceanospirillales</taxon>
        <taxon>Alcanivoracaceae</taxon>
        <taxon>Alloalcanivorax</taxon>
    </lineage>
</organism>
<dbReference type="RefSeq" id="WP_080531779.1">
    <property type="nucleotide sequence ID" value="NZ_CBDDTQ010000003.1"/>
</dbReference>
<dbReference type="EMBL" id="JAJVKT010000002">
    <property type="protein sequence ID" value="MCE7507524.1"/>
    <property type="molecule type" value="Genomic_DNA"/>
</dbReference>
<dbReference type="InterPro" id="IPR037523">
    <property type="entry name" value="VOC_core"/>
</dbReference>
<accession>A0A9Q3ZF43</accession>
<comment type="caution">
    <text evidence="2">The sequence shown here is derived from an EMBL/GenBank/DDBJ whole genome shotgun (WGS) entry which is preliminary data.</text>
</comment>
<reference evidence="2" key="1">
    <citation type="submission" date="2022-01" db="EMBL/GenBank/DDBJ databases">
        <authorList>
            <person name="Karlyshev A.V."/>
            <person name="Jaspars M."/>
        </authorList>
    </citation>
    <scope>NUCLEOTIDE SEQUENCE</scope>
    <source>
        <strain evidence="2">AGSA3-2</strain>
    </source>
</reference>
<dbReference type="PANTHER" id="PTHR34109">
    <property type="entry name" value="BNAUNNG04460D PROTEIN-RELATED"/>
    <property type="match status" value="1"/>
</dbReference>
<evidence type="ECO:0000259" key="1">
    <source>
        <dbReference type="PROSITE" id="PS51819"/>
    </source>
</evidence>
<keyword evidence="3" id="KW-1185">Reference proteome</keyword>
<gene>
    <name evidence="2" type="ORF">LZG35_02660</name>
</gene>
<dbReference type="PROSITE" id="PS51819">
    <property type="entry name" value="VOC"/>
    <property type="match status" value="1"/>
</dbReference>
<protein>
    <submittedName>
        <fullName evidence="2">VOC family protein</fullName>
    </submittedName>
</protein>
<proteinExistence type="predicted"/>